<evidence type="ECO:0000313" key="2">
    <source>
        <dbReference type="EMBL" id="CAK9087434.1"/>
    </source>
</evidence>
<name>A0ABP0QGS7_9DINO</name>
<feature type="compositionally biased region" description="Low complexity" evidence="1">
    <location>
        <begin position="36"/>
        <end position="70"/>
    </location>
</feature>
<accession>A0ABP0QGS7</accession>
<organism evidence="2 3">
    <name type="scientific">Durusdinium trenchii</name>
    <dbReference type="NCBI Taxonomy" id="1381693"/>
    <lineage>
        <taxon>Eukaryota</taxon>
        <taxon>Sar</taxon>
        <taxon>Alveolata</taxon>
        <taxon>Dinophyceae</taxon>
        <taxon>Suessiales</taxon>
        <taxon>Symbiodiniaceae</taxon>
        <taxon>Durusdinium</taxon>
    </lineage>
</organism>
<comment type="caution">
    <text evidence="2">The sequence shown here is derived from an EMBL/GenBank/DDBJ whole genome shotgun (WGS) entry which is preliminary data.</text>
</comment>
<dbReference type="Proteomes" id="UP001642484">
    <property type="component" value="Unassembled WGS sequence"/>
</dbReference>
<keyword evidence="3" id="KW-1185">Reference proteome</keyword>
<feature type="compositionally biased region" description="Polar residues" evidence="1">
    <location>
        <begin position="1"/>
        <end position="13"/>
    </location>
</feature>
<gene>
    <name evidence="2" type="ORF">CCMP2556_LOCUS42274</name>
</gene>
<sequence length="134" mass="14914">MGCSSSTHLSGQSKEVVIHFDDTNLQPRRLKKTHESPSSPSSFKSQPSTTHSLRSRLGSLSSAGTAATGSSRRRSVSFNEVIVHEFDVDEVDLDLDEVVSPEETLKIFLRSLERAPIFLEQKVDAKRRRDFGVL</sequence>
<reference evidence="2 3" key="1">
    <citation type="submission" date="2024-02" db="EMBL/GenBank/DDBJ databases">
        <authorList>
            <person name="Chen Y."/>
            <person name="Shah S."/>
            <person name="Dougan E. K."/>
            <person name="Thang M."/>
            <person name="Chan C."/>
        </authorList>
    </citation>
    <scope>NUCLEOTIDE SEQUENCE [LARGE SCALE GENOMIC DNA]</scope>
</reference>
<feature type="region of interest" description="Disordered" evidence="1">
    <location>
        <begin position="1"/>
        <end position="74"/>
    </location>
</feature>
<dbReference type="EMBL" id="CAXAMN010024528">
    <property type="protein sequence ID" value="CAK9087434.1"/>
    <property type="molecule type" value="Genomic_DNA"/>
</dbReference>
<evidence type="ECO:0000256" key="1">
    <source>
        <dbReference type="SAM" id="MobiDB-lite"/>
    </source>
</evidence>
<evidence type="ECO:0000313" key="3">
    <source>
        <dbReference type="Proteomes" id="UP001642484"/>
    </source>
</evidence>
<protein>
    <submittedName>
        <fullName evidence="2">Uncharacterized protein</fullName>
    </submittedName>
</protein>
<proteinExistence type="predicted"/>